<evidence type="ECO:0000313" key="11">
    <source>
        <dbReference type="Proteomes" id="UP000318509"/>
    </source>
</evidence>
<dbReference type="Pfam" id="PF00459">
    <property type="entry name" value="Inositol_P"/>
    <property type="match status" value="1"/>
</dbReference>
<sequence>MPPWSSRRSARRRPVPERGPGAPGVPDLSDLLNLAVEAARAGGAVLRARYGRPGRITMKPHGAGPVSEADLASEAAILARLRTTPIPVLSEEAGGAGSGRRWIVDPLDGTGNFIRHLPWFGVGVALATDDAVELGVVYVPITDELFAAARGRGATLNGGRIRVSETGSLAQSCIVTSIDQGMCAVPANIRRFARVAARVAEMVSPNAALVDLAYVAAGRTDGFWEDGLAPWDMAAGSVLVEEAGGTASQVDGTPLRLGRPGIAAANRRIHAELIAALAD</sequence>
<dbReference type="InterPro" id="IPR033942">
    <property type="entry name" value="IMPase"/>
</dbReference>
<dbReference type="InterPro" id="IPR022337">
    <property type="entry name" value="Inositol_monophosphatase_SuhB"/>
</dbReference>
<evidence type="ECO:0000256" key="1">
    <source>
        <dbReference type="ARBA" id="ARBA00001033"/>
    </source>
</evidence>
<feature type="binding site" evidence="7">
    <location>
        <position position="107"/>
    </location>
    <ligand>
        <name>Mg(2+)</name>
        <dbReference type="ChEBI" id="CHEBI:18420"/>
        <label>1</label>
        <note>catalytic</note>
    </ligand>
</feature>
<keyword evidence="6 7" id="KW-0460">Magnesium</keyword>
<dbReference type="GO" id="GO:0008934">
    <property type="term" value="F:inositol monophosphate 1-phosphatase activity"/>
    <property type="evidence" value="ECO:0007669"/>
    <property type="project" value="InterPro"/>
</dbReference>
<dbReference type="EC" id="3.1.3.25" evidence="8"/>
<comment type="catalytic activity">
    <reaction evidence="1 8">
        <text>a myo-inositol phosphate + H2O = myo-inositol + phosphate</text>
        <dbReference type="Rhea" id="RHEA:24056"/>
        <dbReference type="ChEBI" id="CHEBI:15377"/>
        <dbReference type="ChEBI" id="CHEBI:17268"/>
        <dbReference type="ChEBI" id="CHEBI:43474"/>
        <dbReference type="ChEBI" id="CHEBI:84139"/>
        <dbReference type="EC" id="3.1.3.25"/>
    </reaction>
</comment>
<keyword evidence="4 7" id="KW-0479">Metal-binding</keyword>
<dbReference type="GO" id="GO:0046872">
    <property type="term" value="F:metal ion binding"/>
    <property type="evidence" value="ECO:0007669"/>
    <property type="project" value="UniProtKB-KW"/>
</dbReference>
<protein>
    <recommendedName>
        <fullName evidence="8">Inositol-1-monophosphatase</fullName>
        <ecNumber evidence="8">3.1.3.25</ecNumber>
    </recommendedName>
</protein>
<feature type="binding site" evidence="7">
    <location>
        <position position="91"/>
    </location>
    <ligand>
        <name>Mg(2+)</name>
        <dbReference type="ChEBI" id="CHEBI:18420"/>
        <label>1</label>
        <note>catalytic</note>
    </ligand>
</feature>
<accession>A0A537KB36</accession>
<dbReference type="GO" id="GO:0046854">
    <property type="term" value="P:phosphatidylinositol phosphate biosynthetic process"/>
    <property type="evidence" value="ECO:0007669"/>
    <property type="project" value="InterPro"/>
</dbReference>
<evidence type="ECO:0000256" key="7">
    <source>
        <dbReference type="PIRSR" id="PIRSR600760-2"/>
    </source>
</evidence>
<feature type="binding site" evidence="7">
    <location>
        <position position="108"/>
    </location>
    <ligand>
        <name>Mg(2+)</name>
        <dbReference type="ChEBI" id="CHEBI:18420"/>
        <label>1</label>
        <note>catalytic</note>
    </ligand>
</feature>
<name>A0A537KB36_9BACT</name>
<evidence type="ECO:0000256" key="5">
    <source>
        <dbReference type="ARBA" id="ARBA00022801"/>
    </source>
</evidence>
<evidence type="ECO:0000256" key="6">
    <source>
        <dbReference type="ARBA" id="ARBA00022842"/>
    </source>
</evidence>
<dbReference type="Gene3D" id="3.40.190.80">
    <property type="match status" value="1"/>
</dbReference>
<evidence type="ECO:0000313" key="10">
    <source>
        <dbReference type="EMBL" id="TMI92987.1"/>
    </source>
</evidence>
<dbReference type="PANTHER" id="PTHR20854">
    <property type="entry name" value="INOSITOL MONOPHOSPHATASE"/>
    <property type="match status" value="1"/>
</dbReference>
<dbReference type="GO" id="GO:0007165">
    <property type="term" value="P:signal transduction"/>
    <property type="evidence" value="ECO:0007669"/>
    <property type="project" value="TreeGrafter"/>
</dbReference>
<dbReference type="Proteomes" id="UP000318509">
    <property type="component" value="Unassembled WGS sequence"/>
</dbReference>
<dbReference type="AlphaFoldDB" id="A0A537KB36"/>
<dbReference type="CDD" id="cd01639">
    <property type="entry name" value="IMPase"/>
    <property type="match status" value="1"/>
</dbReference>
<dbReference type="PANTHER" id="PTHR20854:SF4">
    <property type="entry name" value="INOSITOL-1-MONOPHOSPHATASE-RELATED"/>
    <property type="match status" value="1"/>
</dbReference>
<dbReference type="PRINTS" id="PR00377">
    <property type="entry name" value="IMPHPHTASES"/>
</dbReference>
<evidence type="ECO:0000256" key="9">
    <source>
        <dbReference type="SAM" id="MobiDB-lite"/>
    </source>
</evidence>
<evidence type="ECO:0000256" key="2">
    <source>
        <dbReference type="ARBA" id="ARBA00001946"/>
    </source>
</evidence>
<dbReference type="PROSITE" id="PS00629">
    <property type="entry name" value="IMP_1"/>
    <property type="match status" value="1"/>
</dbReference>
<comment type="cofactor">
    <cofactor evidence="2 7 8">
        <name>Mg(2+)</name>
        <dbReference type="ChEBI" id="CHEBI:18420"/>
    </cofactor>
</comment>
<comment type="similarity">
    <text evidence="3 8">Belongs to the inositol monophosphatase superfamily.</text>
</comment>
<feature type="binding site" evidence="7">
    <location>
        <position position="232"/>
    </location>
    <ligand>
        <name>Mg(2+)</name>
        <dbReference type="ChEBI" id="CHEBI:18420"/>
        <label>1</label>
        <note>catalytic</note>
    </ligand>
</feature>
<gene>
    <name evidence="10" type="ORF">E6H00_01905</name>
</gene>
<dbReference type="InterPro" id="IPR000760">
    <property type="entry name" value="Inositol_monophosphatase-like"/>
</dbReference>
<feature type="binding site" evidence="7">
    <location>
        <position position="105"/>
    </location>
    <ligand>
        <name>Mg(2+)</name>
        <dbReference type="ChEBI" id="CHEBI:18420"/>
        <label>1</label>
        <note>catalytic</note>
    </ligand>
</feature>
<organism evidence="10 11">
    <name type="scientific">Candidatus Segetimicrobium genomatis</name>
    <dbReference type="NCBI Taxonomy" id="2569760"/>
    <lineage>
        <taxon>Bacteria</taxon>
        <taxon>Bacillati</taxon>
        <taxon>Candidatus Sysuimicrobiota</taxon>
        <taxon>Candidatus Sysuimicrobiia</taxon>
        <taxon>Candidatus Sysuimicrobiales</taxon>
        <taxon>Candidatus Segetimicrobiaceae</taxon>
        <taxon>Candidatus Segetimicrobium</taxon>
    </lineage>
</organism>
<keyword evidence="5 8" id="KW-0378">Hydrolase</keyword>
<dbReference type="GO" id="GO:0006020">
    <property type="term" value="P:inositol metabolic process"/>
    <property type="evidence" value="ECO:0007669"/>
    <property type="project" value="TreeGrafter"/>
</dbReference>
<feature type="region of interest" description="Disordered" evidence="9">
    <location>
        <begin position="1"/>
        <end position="26"/>
    </location>
</feature>
<dbReference type="EMBL" id="VBAK01000043">
    <property type="protein sequence ID" value="TMI92987.1"/>
    <property type="molecule type" value="Genomic_DNA"/>
</dbReference>
<dbReference type="Gene3D" id="3.30.540.10">
    <property type="entry name" value="Fructose-1,6-Bisphosphatase, subunit A, domain 1"/>
    <property type="match status" value="1"/>
</dbReference>
<comment type="caution">
    <text evidence="10">The sequence shown here is derived from an EMBL/GenBank/DDBJ whole genome shotgun (WGS) entry which is preliminary data.</text>
</comment>
<dbReference type="InterPro" id="IPR020550">
    <property type="entry name" value="Inositol_monophosphatase_CS"/>
</dbReference>
<dbReference type="SUPFAM" id="SSF56655">
    <property type="entry name" value="Carbohydrate phosphatase"/>
    <property type="match status" value="1"/>
</dbReference>
<evidence type="ECO:0000256" key="8">
    <source>
        <dbReference type="RuleBase" id="RU364068"/>
    </source>
</evidence>
<proteinExistence type="inferred from homology"/>
<dbReference type="PROSITE" id="PS00630">
    <property type="entry name" value="IMP_2"/>
    <property type="match status" value="1"/>
</dbReference>
<dbReference type="InterPro" id="IPR020583">
    <property type="entry name" value="Inositol_monoP_metal-BS"/>
</dbReference>
<dbReference type="PRINTS" id="PR01959">
    <property type="entry name" value="SBIMPHPHTASE"/>
</dbReference>
<evidence type="ECO:0000256" key="4">
    <source>
        <dbReference type="ARBA" id="ARBA00022723"/>
    </source>
</evidence>
<reference evidence="10 11" key="1">
    <citation type="journal article" date="2019" name="Nat. Microbiol.">
        <title>Mediterranean grassland soil C-N compound turnover is dependent on rainfall and depth, and is mediated by genomically divergent microorganisms.</title>
        <authorList>
            <person name="Diamond S."/>
            <person name="Andeer P.F."/>
            <person name="Li Z."/>
            <person name="Crits-Christoph A."/>
            <person name="Burstein D."/>
            <person name="Anantharaman K."/>
            <person name="Lane K.R."/>
            <person name="Thomas B.C."/>
            <person name="Pan C."/>
            <person name="Northen T.R."/>
            <person name="Banfield J.F."/>
        </authorList>
    </citation>
    <scope>NUCLEOTIDE SEQUENCE [LARGE SCALE GENOMIC DNA]</scope>
    <source>
        <strain evidence="10">NP_3</strain>
    </source>
</reference>
<evidence type="ECO:0000256" key="3">
    <source>
        <dbReference type="ARBA" id="ARBA00009759"/>
    </source>
</evidence>